<feature type="modified residue" description="4-aspartylphosphate" evidence="2">
    <location>
        <position position="594"/>
    </location>
</feature>
<sequence length="683" mass="76073">MTPNETIDTLAELVQEERERLTRLWAKRLREELYEIDLPGRDLRAPLRRLIDELARLLSDRPDEVLRLWPEVVRAHGAFRYDQRFEPEDLVREFKALEEVLLRVYSRRHEGRLEPEVAEFITELVGEANASAQASYARVLRTEEVRFREAAVMESILYHMDVGILLAEVDGSVSFATQPVSRLMGVPMRSVVGARTANSLAPVLAQVRAHHPSGEPFKVTDLPFMRALQERGPVRGVMMVVERPGGGEAWLEMSATPIWEEGGELAGVIQTLTDRTEAATKTRELTNAQDELRRLQGRLLQRTRAQALGQLASGAAHALNNFLNVLRLRITLLRREFKPEHLDALDRTVGQIGELVGRLQEFNVQRTEEVLKDVPLDAVVREALELVRGELERGGHPVAVDLHLGDPGMVHADTGFLRELVVSLLLAARDRMQQGGRLDLTTQAEGTDRVTLRIQDEGPPYAVEELSRLFDPLNREAGAPQVALQLAVVRAQVQRWGGELTVENSQSGTGGAFVVRLPRAKAAHEQEPRPEAVTTGPRRFQQTRRVLVVDDDMDNARMLAEVLGDEGYDVQVAQSAEVALQLWERRRYDAALLDALMPDKTGWELAKELRQRTPQALLAIVTGMDVRGQSRATLALVDAVFRKPIDVGALDEFLSQSETPATPSEPSAPASGGEKVGEGPLTH</sequence>
<dbReference type="PANTHER" id="PTHR43547:SF2">
    <property type="entry name" value="HYBRID SIGNAL TRANSDUCTION HISTIDINE KINASE C"/>
    <property type="match status" value="1"/>
</dbReference>
<protein>
    <submittedName>
        <fullName evidence="7">Chemotaxis protein methyltransferase CheR</fullName>
    </submittedName>
</protein>
<dbReference type="GO" id="GO:0032259">
    <property type="term" value="P:methylation"/>
    <property type="evidence" value="ECO:0007669"/>
    <property type="project" value="UniProtKB-KW"/>
</dbReference>
<evidence type="ECO:0000259" key="4">
    <source>
        <dbReference type="PROSITE" id="PS50109"/>
    </source>
</evidence>
<dbReference type="Gene3D" id="3.40.50.2300">
    <property type="match status" value="1"/>
</dbReference>
<dbReference type="InterPro" id="IPR025751">
    <property type="entry name" value="RsbRD_N_dom"/>
</dbReference>
<dbReference type="PROSITE" id="PS50109">
    <property type="entry name" value="HIS_KIN"/>
    <property type="match status" value="1"/>
</dbReference>
<name>A0A085W4Y5_9BACT</name>
<feature type="domain" description="Histidine kinase" evidence="4">
    <location>
        <begin position="314"/>
        <end position="521"/>
    </location>
</feature>
<dbReference type="SUPFAM" id="SSF55874">
    <property type="entry name" value="ATPase domain of HSP90 chaperone/DNA topoisomerase II/histidine kinase"/>
    <property type="match status" value="1"/>
</dbReference>
<keyword evidence="1 2" id="KW-0597">Phosphoprotein</keyword>
<dbReference type="InterPro" id="IPR003594">
    <property type="entry name" value="HATPase_dom"/>
</dbReference>
<dbReference type="Gene3D" id="1.10.287.130">
    <property type="match status" value="1"/>
</dbReference>
<evidence type="ECO:0000259" key="6">
    <source>
        <dbReference type="PROSITE" id="PS50113"/>
    </source>
</evidence>
<gene>
    <name evidence="7" type="ORF">DB31_3862</name>
</gene>
<dbReference type="SMART" id="SM00448">
    <property type="entry name" value="REC"/>
    <property type="match status" value="1"/>
</dbReference>
<dbReference type="SUPFAM" id="SSF52172">
    <property type="entry name" value="CheY-like"/>
    <property type="match status" value="1"/>
</dbReference>
<organism evidence="7 8">
    <name type="scientific">Hyalangium minutum</name>
    <dbReference type="NCBI Taxonomy" id="394096"/>
    <lineage>
        <taxon>Bacteria</taxon>
        <taxon>Pseudomonadati</taxon>
        <taxon>Myxococcota</taxon>
        <taxon>Myxococcia</taxon>
        <taxon>Myxococcales</taxon>
        <taxon>Cystobacterineae</taxon>
        <taxon>Archangiaceae</taxon>
        <taxon>Hyalangium</taxon>
    </lineage>
</organism>
<dbReference type="PANTHER" id="PTHR43547">
    <property type="entry name" value="TWO-COMPONENT HISTIDINE KINASE"/>
    <property type="match status" value="1"/>
</dbReference>
<evidence type="ECO:0000256" key="2">
    <source>
        <dbReference type="PROSITE-ProRule" id="PRU00169"/>
    </source>
</evidence>
<feature type="compositionally biased region" description="Low complexity" evidence="3">
    <location>
        <begin position="657"/>
        <end position="673"/>
    </location>
</feature>
<keyword evidence="8" id="KW-1185">Reference proteome</keyword>
<dbReference type="Proteomes" id="UP000028725">
    <property type="component" value="Unassembled WGS sequence"/>
</dbReference>
<dbReference type="OrthoDB" id="5481592at2"/>
<reference evidence="7 8" key="1">
    <citation type="submission" date="2014-04" db="EMBL/GenBank/DDBJ databases">
        <title>Genome assembly of Hyalangium minutum DSM 14724.</title>
        <authorList>
            <person name="Sharma G."/>
            <person name="Subramanian S."/>
        </authorList>
    </citation>
    <scope>NUCLEOTIDE SEQUENCE [LARGE SCALE GENOMIC DNA]</scope>
    <source>
        <strain evidence="7 8">DSM 14724</strain>
    </source>
</reference>
<proteinExistence type="predicted"/>
<dbReference type="InterPro" id="IPR035965">
    <property type="entry name" value="PAS-like_dom_sf"/>
</dbReference>
<evidence type="ECO:0000313" key="8">
    <source>
        <dbReference type="Proteomes" id="UP000028725"/>
    </source>
</evidence>
<dbReference type="GO" id="GO:0008168">
    <property type="term" value="F:methyltransferase activity"/>
    <property type="evidence" value="ECO:0007669"/>
    <property type="project" value="UniProtKB-KW"/>
</dbReference>
<keyword evidence="7" id="KW-0808">Transferase</keyword>
<dbReference type="PATRIC" id="fig|394096.3.peg.7598"/>
<dbReference type="Pfam" id="PF02518">
    <property type="entry name" value="HATPase_c"/>
    <property type="match status" value="1"/>
</dbReference>
<dbReference type="SMART" id="SM00387">
    <property type="entry name" value="HATPase_c"/>
    <property type="match status" value="1"/>
</dbReference>
<evidence type="ECO:0000259" key="5">
    <source>
        <dbReference type="PROSITE" id="PS50110"/>
    </source>
</evidence>
<dbReference type="RefSeq" id="WP_157232356.1">
    <property type="nucleotide sequence ID" value="NZ_JMCB01000020.1"/>
</dbReference>
<dbReference type="STRING" id="394096.DB31_3862"/>
<dbReference type="Pfam" id="PF00072">
    <property type="entry name" value="Response_reg"/>
    <property type="match status" value="1"/>
</dbReference>
<dbReference type="Pfam" id="PF14361">
    <property type="entry name" value="RsbRD_N"/>
    <property type="match status" value="1"/>
</dbReference>
<dbReference type="EMBL" id="JMCB01000020">
    <property type="protein sequence ID" value="KFE62748.1"/>
    <property type="molecule type" value="Genomic_DNA"/>
</dbReference>
<dbReference type="InterPro" id="IPR005467">
    <property type="entry name" value="His_kinase_dom"/>
</dbReference>
<dbReference type="InterPro" id="IPR036890">
    <property type="entry name" value="HATPase_C_sf"/>
</dbReference>
<feature type="region of interest" description="Disordered" evidence="3">
    <location>
        <begin position="654"/>
        <end position="683"/>
    </location>
</feature>
<feature type="domain" description="Response regulatory" evidence="5">
    <location>
        <begin position="545"/>
        <end position="658"/>
    </location>
</feature>
<evidence type="ECO:0000313" key="7">
    <source>
        <dbReference type="EMBL" id="KFE62748.1"/>
    </source>
</evidence>
<feature type="domain" description="PAC" evidence="6">
    <location>
        <begin position="235"/>
        <end position="287"/>
    </location>
</feature>
<dbReference type="SUPFAM" id="SSF55785">
    <property type="entry name" value="PYP-like sensor domain (PAS domain)"/>
    <property type="match status" value="1"/>
</dbReference>
<evidence type="ECO:0000256" key="3">
    <source>
        <dbReference type="SAM" id="MobiDB-lite"/>
    </source>
</evidence>
<dbReference type="InterPro" id="IPR011006">
    <property type="entry name" value="CheY-like_superfamily"/>
</dbReference>
<dbReference type="InterPro" id="IPR001789">
    <property type="entry name" value="Sig_transdc_resp-reg_receiver"/>
</dbReference>
<dbReference type="Gene3D" id="3.30.450.20">
    <property type="entry name" value="PAS domain"/>
    <property type="match status" value="1"/>
</dbReference>
<dbReference type="GO" id="GO:0000155">
    <property type="term" value="F:phosphorelay sensor kinase activity"/>
    <property type="evidence" value="ECO:0007669"/>
    <property type="project" value="TreeGrafter"/>
</dbReference>
<dbReference type="AlphaFoldDB" id="A0A085W4Y5"/>
<dbReference type="CDD" id="cd00156">
    <property type="entry name" value="REC"/>
    <property type="match status" value="1"/>
</dbReference>
<dbReference type="PROSITE" id="PS50110">
    <property type="entry name" value="RESPONSE_REGULATORY"/>
    <property type="match status" value="1"/>
</dbReference>
<keyword evidence="7" id="KW-0489">Methyltransferase</keyword>
<dbReference type="Gene3D" id="3.30.565.10">
    <property type="entry name" value="Histidine kinase-like ATPase, C-terminal domain"/>
    <property type="match status" value="1"/>
</dbReference>
<evidence type="ECO:0000256" key="1">
    <source>
        <dbReference type="ARBA" id="ARBA00022553"/>
    </source>
</evidence>
<dbReference type="PROSITE" id="PS50113">
    <property type="entry name" value="PAC"/>
    <property type="match status" value="1"/>
</dbReference>
<dbReference type="InterPro" id="IPR000700">
    <property type="entry name" value="PAS-assoc_C"/>
</dbReference>
<accession>A0A085W4Y5</accession>
<comment type="caution">
    <text evidence="7">The sequence shown here is derived from an EMBL/GenBank/DDBJ whole genome shotgun (WGS) entry which is preliminary data.</text>
</comment>